<evidence type="ECO:0000256" key="1">
    <source>
        <dbReference type="SAM" id="MobiDB-lite"/>
    </source>
</evidence>
<dbReference type="Proteomes" id="UP001205612">
    <property type="component" value="Unassembled WGS sequence"/>
</dbReference>
<accession>A0ABT2B995</accession>
<dbReference type="Gene3D" id="3.30.70.100">
    <property type="match status" value="1"/>
</dbReference>
<sequence length="125" mass="13454">MRADIAWWDLDGTGQTIDSLRADLCDATVAAWSEVPGLRLKFWLADRENNRWGAVMLWEADRPDELPPNRAAQLIGGPPAHRGRFDVEATAGAAHELPRHGGPGTAFTANTATSGDEPSCTNTSS</sequence>
<feature type="region of interest" description="Disordered" evidence="1">
    <location>
        <begin position="95"/>
        <end position="125"/>
    </location>
</feature>
<name>A0ABT2B995_9ACTN</name>
<dbReference type="EMBL" id="JANUGP010000023">
    <property type="protein sequence ID" value="MCS0604650.1"/>
    <property type="molecule type" value="Genomic_DNA"/>
</dbReference>
<organism evidence="2 3">
    <name type="scientific">Streptomyces pyxinicus</name>
    <dbReference type="NCBI Taxonomy" id="2970331"/>
    <lineage>
        <taxon>Bacteria</taxon>
        <taxon>Bacillati</taxon>
        <taxon>Actinomycetota</taxon>
        <taxon>Actinomycetes</taxon>
        <taxon>Kitasatosporales</taxon>
        <taxon>Streptomycetaceae</taxon>
        <taxon>Streptomyces</taxon>
    </lineage>
</organism>
<evidence type="ECO:0000313" key="3">
    <source>
        <dbReference type="Proteomes" id="UP001205612"/>
    </source>
</evidence>
<evidence type="ECO:0000313" key="2">
    <source>
        <dbReference type="EMBL" id="MCS0604650.1"/>
    </source>
</evidence>
<dbReference type="RefSeq" id="WP_258781415.1">
    <property type="nucleotide sequence ID" value="NZ_JANUGP010000023.1"/>
</dbReference>
<comment type="caution">
    <text evidence="2">The sequence shown here is derived from an EMBL/GenBank/DDBJ whole genome shotgun (WGS) entry which is preliminary data.</text>
</comment>
<proteinExistence type="predicted"/>
<reference evidence="2 3" key="1">
    <citation type="submission" date="2022-08" db="EMBL/GenBank/DDBJ databases">
        <authorList>
            <person name="Somphong A."/>
            <person name="Phongsopitanun W."/>
        </authorList>
    </citation>
    <scope>NUCLEOTIDE SEQUENCE [LARGE SCALE GENOMIC DNA]</scope>
    <source>
        <strain evidence="2 3">LP11</strain>
    </source>
</reference>
<protein>
    <submittedName>
        <fullName evidence="2">Uncharacterized protein</fullName>
    </submittedName>
</protein>
<gene>
    <name evidence="2" type="ORF">NX794_26045</name>
</gene>
<keyword evidence="3" id="KW-1185">Reference proteome</keyword>
<feature type="compositionally biased region" description="Polar residues" evidence="1">
    <location>
        <begin position="107"/>
        <end position="125"/>
    </location>
</feature>